<dbReference type="SUPFAM" id="SSF54001">
    <property type="entry name" value="Cysteine proteinases"/>
    <property type="match status" value="1"/>
</dbReference>
<organism evidence="2 3">
    <name type="scientific">Actinotalea fermentans</name>
    <dbReference type="NCBI Taxonomy" id="43671"/>
    <lineage>
        <taxon>Bacteria</taxon>
        <taxon>Bacillati</taxon>
        <taxon>Actinomycetota</taxon>
        <taxon>Actinomycetes</taxon>
        <taxon>Micrococcales</taxon>
        <taxon>Cellulomonadaceae</taxon>
        <taxon>Actinotalea</taxon>
    </lineage>
</organism>
<dbReference type="InterPro" id="IPR002931">
    <property type="entry name" value="Transglutaminase-like"/>
</dbReference>
<evidence type="ECO:0000313" key="3">
    <source>
        <dbReference type="Proteomes" id="UP000321484"/>
    </source>
</evidence>
<dbReference type="AlphaFoldDB" id="A0A511Z1J0"/>
<sequence length="285" mass="31003">MISADLADTFRQQSAVTDPGPHAAAFRALPDDVPGLVRAVQGVMVHVFWAGRYGVELSPERQGEVNLRTVRRIVDRALELDPGALGATRPPGRRVVGNCRDHTVLLTAALRAAGVPARARCGFATYFVPGHYEDHWVCERWDAAAGRWVLTDAQLDELQREALGLDFDPLDTPRDRFVVAGEAWRLCRTGAADPDDFGIHDMKGLPFVLGDLVRDVLALTGEEILPWDPRALMVPLEAEVPAADLPLLDRLAELSSACGSADVTAGEAAWRELRSVVAAEPRLHA</sequence>
<protein>
    <recommendedName>
        <fullName evidence="1">Transglutaminase-like domain-containing protein</fullName>
    </recommendedName>
</protein>
<dbReference type="Gene3D" id="3.10.620.30">
    <property type="match status" value="1"/>
</dbReference>
<dbReference type="Pfam" id="PF01841">
    <property type="entry name" value="Transglut_core"/>
    <property type="match status" value="1"/>
</dbReference>
<dbReference type="RefSeq" id="WP_052113693.1">
    <property type="nucleotide sequence ID" value="NZ_BJYK01000011.1"/>
</dbReference>
<evidence type="ECO:0000259" key="1">
    <source>
        <dbReference type="Pfam" id="PF01841"/>
    </source>
</evidence>
<proteinExistence type="predicted"/>
<reference evidence="2 3" key="1">
    <citation type="submission" date="2019-07" db="EMBL/GenBank/DDBJ databases">
        <title>Whole genome shotgun sequence of Actinotalea fermentans NBRC 105374.</title>
        <authorList>
            <person name="Hosoyama A."/>
            <person name="Uohara A."/>
            <person name="Ohji S."/>
            <person name="Ichikawa N."/>
        </authorList>
    </citation>
    <scope>NUCLEOTIDE SEQUENCE [LARGE SCALE GENOMIC DNA]</scope>
    <source>
        <strain evidence="2 3">NBRC 105374</strain>
    </source>
</reference>
<comment type="caution">
    <text evidence="2">The sequence shown here is derived from an EMBL/GenBank/DDBJ whole genome shotgun (WGS) entry which is preliminary data.</text>
</comment>
<accession>A0A511Z1J0</accession>
<evidence type="ECO:0000313" key="2">
    <source>
        <dbReference type="EMBL" id="GEN81318.1"/>
    </source>
</evidence>
<dbReference type="InterPro" id="IPR038765">
    <property type="entry name" value="Papain-like_cys_pep_sf"/>
</dbReference>
<keyword evidence="3" id="KW-1185">Reference proteome</keyword>
<gene>
    <name evidence="2" type="ORF">AFE02nite_30520</name>
</gene>
<dbReference type="EMBL" id="BJYK01000011">
    <property type="protein sequence ID" value="GEN81318.1"/>
    <property type="molecule type" value="Genomic_DNA"/>
</dbReference>
<feature type="domain" description="Transglutaminase-like" evidence="1">
    <location>
        <begin position="96"/>
        <end position="153"/>
    </location>
</feature>
<name>A0A511Z1J0_9CELL</name>
<dbReference type="Proteomes" id="UP000321484">
    <property type="component" value="Unassembled WGS sequence"/>
</dbReference>